<keyword evidence="1" id="KW-0812">Transmembrane</keyword>
<feature type="transmembrane region" description="Helical" evidence="1">
    <location>
        <begin position="386"/>
        <end position="408"/>
    </location>
</feature>
<feature type="transmembrane region" description="Helical" evidence="1">
    <location>
        <begin position="35"/>
        <end position="53"/>
    </location>
</feature>
<comment type="caution">
    <text evidence="2">The sequence shown here is derived from an EMBL/GenBank/DDBJ whole genome shotgun (WGS) entry which is preliminary data.</text>
</comment>
<feature type="transmembrane region" description="Helical" evidence="1">
    <location>
        <begin position="363"/>
        <end position="380"/>
    </location>
</feature>
<dbReference type="Proteomes" id="UP000283523">
    <property type="component" value="Unassembled WGS sequence"/>
</dbReference>
<feature type="transmembrane region" description="Helical" evidence="1">
    <location>
        <begin position="417"/>
        <end position="436"/>
    </location>
</feature>
<dbReference type="RefSeq" id="WP_119667763.1">
    <property type="nucleotide sequence ID" value="NZ_QXED01000003.1"/>
</dbReference>
<feature type="transmembrane region" description="Helical" evidence="1">
    <location>
        <begin position="12"/>
        <end position="29"/>
    </location>
</feature>
<feature type="transmembrane region" description="Helical" evidence="1">
    <location>
        <begin position="294"/>
        <end position="312"/>
    </location>
</feature>
<evidence type="ECO:0000313" key="3">
    <source>
        <dbReference type="Proteomes" id="UP000283523"/>
    </source>
</evidence>
<feature type="transmembrane region" description="Helical" evidence="1">
    <location>
        <begin position="255"/>
        <end position="282"/>
    </location>
</feature>
<feature type="transmembrane region" description="Helical" evidence="1">
    <location>
        <begin position="172"/>
        <end position="192"/>
    </location>
</feature>
<keyword evidence="1" id="KW-0472">Membrane</keyword>
<proteinExistence type="predicted"/>
<gene>
    <name evidence="2" type="ORF">DYU11_11210</name>
</gene>
<organism evidence="2 3">
    <name type="scientific">Fibrisoma montanum</name>
    <dbReference type="NCBI Taxonomy" id="2305895"/>
    <lineage>
        <taxon>Bacteria</taxon>
        <taxon>Pseudomonadati</taxon>
        <taxon>Bacteroidota</taxon>
        <taxon>Cytophagia</taxon>
        <taxon>Cytophagales</taxon>
        <taxon>Spirosomataceae</taxon>
        <taxon>Fibrisoma</taxon>
    </lineage>
</organism>
<evidence type="ECO:0000256" key="1">
    <source>
        <dbReference type="SAM" id="Phobius"/>
    </source>
</evidence>
<feature type="transmembrane region" description="Helical" evidence="1">
    <location>
        <begin position="65"/>
        <end position="87"/>
    </location>
</feature>
<feature type="transmembrane region" description="Helical" evidence="1">
    <location>
        <begin position="147"/>
        <end position="166"/>
    </location>
</feature>
<dbReference type="OrthoDB" id="924213at2"/>
<keyword evidence="3" id="KW-1185">Reference proteome</keyword>
<accession>A0A418MAZ6</accession>
<dbReference type="EMBL" id="QXED01000003">
    <property type="protein sequence ID" value="RIV23548.1"/>
    <property type="molecule type" value="Genomic_DNA"/>
</dbReference>
<keyword evidence="1" id="KW-1133">Transmembrane helix</keyword>
<sequence length="502" mass="56288">MNKLSSPVVTWLRVVSLAYLVAPTFLFLLTWIKPLIGGCCALALGWVGWQAVTRIRRTDPSTVPSVPVSSVAGAGGLALAMAVVFGFGEFNHQTLDYQTNNFKFYDLAVNDWPVYVDRYRAYLCYYTAYYLPVSLLCKWWGLACGRYVSLAWSWLGLTLLWGWVVALAPRRAGLVVGLLVLFGDTWFIIRALRALGVEQHLPPNYIDLNGFMLTAMTPYSDQIAWAPQHLLPAAIGVFYVLFLHPRFSPWSSVEMVLIGLGTLLWSPFATVGLAPFMVLAAWPHRLKILKSREVMPALLILAASAVPVLSYLTSTQAMENPSTNMFIWKTGVSAWPLYYGLYVGGNFLLWVPFVRRLPTTSRGFYRLALVLLCLIPLYRIGVYNDFQMRASIAAMCVLSFCVASAVVMGEGFTRRRYALFGVVFGLNALAIVKFYAEQFPVSAPANTIERPFLHGCTNTFDFLGKMYDGARTARQYMLKDHSSFETYFMKKPDDAFMNPSGY</sequence>
<feature type="transmembrane region" description="Helical" evidence="1">
    <location>
        <begin position="332"/>
        <end position="351"/>
    </location>
</feature>
<dbReference type="AlphaFoldDB" id="A0A418MAZ6"/>
<reference evidence="2 3" key="1">
    <citation type="submission" date="2018-08" db="EMBL/GenBank/DDBJ databases">
        <title>Fibrisoma montanum sp. nov., isolated from Danxia mountain soil.</title>
        <authorList>
            <person name="Huang Y."/>
        </authorList>
    </citation>
    <scope>NUCLEOTIDE SEQUENCE [LARGE SCALE GENOMIC DNA]</scope>
    <source>
        <strain evidence="2 3">HYT19</strain>
    </source>
</reference>
<protein>
    <submittedName>
        <fullName evidence="2">Uncharacterized protein</fullName>
    </submittedName>
</protein>
<feature type="transmembrane region" description="Helical" evidence="1">
    <location>
        <begin position="223"/>
        <end position="243"/>
    </location>
</feature>
<feature type="transmembrane region" description="Helical" evidence="1">
    <location>
        <begin position="119"/>
        <end position="140"/>
    </location>
</feature>
<name>A0A418MAZ6_9BACT</name>
<evidence type="ECO:0000313" key="2">
    <source>
        <dbReference type="EMBL" id="RIV23548.1"/>
    </source>
</evidence>